<dbReference type="KEGG" id="vg:26519200"/>
<dbReference type="Gene3D" id="3.40.30.10">
    <property type="entry name" value="Glutaredoxin"/>
    <property type="match status" value="1"/>
</dbReference>
<evidence type="ECO:0000313" key="1">
    <source>
        <dbReference type="EMBL" id="BAQ22725.1"/>
    </source>
</evidence>
<dbReference type="EMBL" id="AP014714">
    <property type="protein sequence ID" value="BAQ22725.1"/>
    <property type="molecule type" value="Genomic_DNA"/>
</dbReference>
<proteinExistence type="predicted"/>
<name>A0A0B6VSM3_9CAUD</name>
<dbReference type="PROSITE" id="PS51354">
    <property type="entry name" value="GLUTAREDOXIN_2"/>
    <property type="match status" value="1"/>
</dbReference>
<dbReference type="OrthoDB" id="18964at10239"/>
<dbReference type="SUPFAM" id="SSF52833">
    <property type="entry name" value="Thioredoxin-like"/>
    <property type="match status" value="1"/>
</dbReference>
<dbReference type="Proteomes" id="UP000204657">
    <property type="component" value="Segment"/>
</dbReference>
<dbReference type="GeneID" id="26519200"/>
<keyword evidence="2" id="KW-1185">Reference proteome</keyword>
<organism evidence="1 2">
    <name type="scientific">Edwardsiella phage PEi20</name>
    <dbReference type="NCBI Taxonomy" id="1608310"/>
    <lineage>
        <taxon>Viruses</taxon>
        <taxon>Duplodnaviria</taxon>
        <taxon>Heunggongvirae</taxon>
        <taxon>Uroviricota</taxon>
        <taxon>Caudoviricetes</taxon>
        <taxon>Pantevenvirales</taxon>
        <taxon>Straboviridae</taxon>
        <taxon>Tevenvirinae</taxon>
        <taxon>Kanagawavirus</taxon>
        <taxon>Kanagawavirus pei20</taxon>
    </lineage>
</organism>
<evidence type="ECO:0000313" key="2">
    <source>
        <dbReference type="Proteomes" id="UP000204657"/>
    </source>
</evidence>
<accession>A0A0B6VSM3</accession>
<sequence length="107" mass="12188">MENQSLKIEVYGIPDTVSHCAGCIFVRKLLENLSLPYEFKEVLSPSPDGVGFTYDRPLIVSLAKRAGFPSLSIRYPVIFIDDKLIHNIRFLKQFLLDKGFDPDIIED</sequence>
<gene>
    <name evidence="1" type="primary">nrdH</name>
</gene>
<dbReference type="RefSeq" id="YP_009190233.1">
    <property type="nucleotide sequence ID" value="NC_028683.1"/>
</dbReference>
<reference evidence="1 2" key="1">
    <citation type="submission" date="2015-02" db="EMBL/GenBank/DDBJ databases">
        <title>Complete genome sequences of Edwardsiella bacteriophages, PEi20 and PEi26.</title>
        <authorList>
            <person name="Yasuike M."/>
            <person name="Nishiki I."/>
            <person name="Iwasaki Y."/>
            <person name="Nakamura Y."/>
            <person name="Fujiwara A."/>
            <person name="Hassan E.S."/>
            <person name="Mahmoud M.M."/>
            <person name="Kawato Y."/>
            <person name="Nagai S."/>
            <person name="Kobayashi T."/>
            <person name="Ototake M."/>
            <person name="Nakai T."/>
        </authorList>
    </citation>
    <scope>NUCLEOTIDE SEQUENCE [LARGE SCALE GENOMIC DNA]</scope>
</reference>
<dbReference type="InterPro" id="IPR036249">
    <property type="entry name" value="Thioredoxin-like_sf"/>
</dbReference>
<protein>
    <submittedName>
        <fullName evidence="1">Glutaredoxin</fullName>
    </submittedName>
</protein>